<dbReference type="PANTHER" id="PTHR46825">
    <property type="entry name" value="D-ALANYL-D-ALANINE-CARBOXYPEPTIDASE/ENDOPEPTIDASE AMPH"/>
    <property type="match status" value="1"/>
</dbReference>
<dbReference type="InterPro" id="IPR050491">
    <property type="entry name" value="AmpC-like"/>
</dbReference>
<evidence type="ECO:0000313" key="3">
    <source>
        <dbReference type="EMBL" id="AVP98537.1"/>
    </source>
</evidence>
<feature type="chain" id="PRO_5015125166" description="Beta-lactamase-related domain-containing protein" evidence="1">
    <location>
        <begin position="26"/>
        <end position="428"/>
    </location>
</feature>
<feature type="domain" description="Beta-lactamase-related" evidence="2">
    <location>
        <begin position="250"/>
        <end position="409"/>
    </location>
</feature>
<dbReference type="Gene3D" id="3.40.710.10">
    <property type="entry name" value="DD-peptidase/beta-lactamase superfamily"/>
    <property type="match status" value="1"/>
</dbReference>
<dbReference type="EMBL" id="CP027860">
    <property type="protein sequence ID" value="AVP98537.1"/>
    <property type="molecule type" value="Genomic_DNA"/>
</dbReference>
<keyword evidence="1" id="KW-0732">Signal</keyword>
<dbReference type="RefSeq" id="WP_106892458.1">
    <property type="nucleotide sequence ID" value="NZ_CP027860.1"/>
</dbReference>
<dbReference type="OrthoDB" id="9799367at2"/>
<reference evidence="3 4" key="1">
    <citation type="submission" date="2018-03" db="EMBL/GenBank/DDBJ databases">
        <title>Ahniella affigens gen. nov., sp. nov., a gammaproteobacterium isolated from sandy soil near a stream.</title>
        <authorList>
            <person name="Ko Y."/>
            <person name="Kim J.-H."/>
        </authorList>
    </citation>
    <scope>NUCLEOTIDE SEQUENCE [LARGE SCALE GENOMIC DNA]</scope>
    <source>
        <strain evidence="3 4">D13</strain>
    </source>
</reference>
<proteinExistence type="predicted"/>
<feature type="signal peptide" evidence="1">
    <location>
        <begin position="1"/>
        <end position="25"/>
    </location>
</feature>
<dbReference type="Pfam" id="PF00144">
    <property type="entry name" value="Beta-lactamase"/>
    <property type="match status" value="2"/>
</dbReference>
<name>A0A2P1PUL3_9GAMM</name>
<evidence type="ECO:0000313" key="4">
    <source>
        <dbReference type="Proteomes" id="UP000241074"/>
    </source>
</evidence>
<dbReference type="InterPro" id="IPR012338">
    <property type="entry name" value="Beta-lactam/transpept-like"/>
</dbReference>
<dbReference type="Proteomes" id="UP000241074">
    <property type="component" value="Chromosome"/>
</dbReference>
<evidence type="ECO:0000256" key="1">
    <source>
        <dbReference type="SAM" id="SignalP"/>
    </source>
</evidence>
<dbReference type="AlphaFoldDB" id="A0A2P1PUL3"/>
<keyword evidence="4" id="KW-1185">Reference proteome</keyword>
<reference evidence="3 4" key="2">
    <citation type="submission" date="2018-03" db="EMBL/GenBank/DDBJ databases">
        <authorList>
            <person name="Keele B.F."/>
        </authorList>
    </citation>
    <scope>NUCLEOTIDE SEQUENCE [LARGE SCALE GENOMIC DNA]</scope>
    <source>
        <strain evidence="3 4">D13</strain>
    </source>
</reference>
<dbReference type="SUPFAM" id="SSF56601">
    <property type="entry name" value="beta-lactamase/transpeptidase-like"/>
    <property type="match status" value="1"/>
</dbReference>
<dbReference type="InterPro" id="IPR001466">
    <property type="entry name" value="Beta-lactam-related"/>
</dbReference>
<feature type="domain" description="Beta-lactamase-related" evidence="2">
    <location>
        <begin position="93"/>
        <end position="183"/>
    </location>
</feature>
<evidence type="ECO:0000259" key="2">
    <source>
        <dbReference type="Pfam" id="PF00144"/>
    </source>
</evidence>
<dbReference type="PANTHER" id="PTHR46825:SF9">
    <property type="entry name" value="BETA-LACTAMASE-RELATED DOMAIN-CONTAINING PROTEIN"/>
    <property type="match status" value="1"/>
</dbReference>
<protein>
    <recommendedName>
        <fullName evidence="2">Beta-lactamase-related domain-containing protein</fullName>
    </recommendedName>
</protein>
<organism evidence="3 4">
    <name type="scientific">Ahniella affigens</name>
    <dbReference type="NCBI Taxonomy" id="2021234"/>
    <lineage>
        <taxon>Bacteria</taxon>
        <taxon>Pseudomonadati</taxon>
        <taxon>Pseudomonadota</taxon>
        <taxon>Gammaproteobacteria</taxon>
        <taxon>Lysobacterales</taxon>
        <taxon>Rhodanobacteraceae</taxon>
        <taxon>Ahniella</taxon>
    </lineage>
</organism>
<dbReference type="KEGG" id="xba:C7S18_15680"/>
<accession>A0A2P1PUL3</accession>
<sequence length="428" mass="46793">MRRFRRSHATALASLCLVASAPGWALPCNAVPFNPTITTAAEAGIDTALYAELVAGAMGEGHNKGWTSTLSDAKGNVVASISQGLARTTCDPGGERTFNTATETPWGSVSKILTTAAALRVIENGGANLDSALINFLPERWRNQVHNRFVLGENGSGPVTLRMMLSHRGGFQHSSCQGRTIKERLIDGDLVNCGTEQEPELAPAVGTRSYANMSQAIFQIALAYMEEPAMMQSAESFADDFSTEDYDFYIQNVTNNHYRNYVKNDILNPNGISAVCSMAENQQANPSGNYTLWFDSDADSLGTLPSDDNDSCAAGAWMMSSLEMAKFLRLLQDGESILSADSYALMEQSWTESLGWWRSDWQLGTVYAHNGGWSGTSSSVRLLPGGYISTAVYNSGGYEDWREFFDDAYRVARGKRIRELHQIVYRPG</sequence>
<gene>
    <name evidence="3" type="ORF">C7S18_15680</name>
</gene>